<feature type="compositionally biased region" description="Basic and acidic residues" evidence="7">
    <location>
        <begin position="11"/>
        <end position="21"/>
    </location>
</feature>
<dbReference type="GO" id="GO:0000976">
    <property type="term" value="F:transcription cis-regulatory region binding"/>
    <property type="evidence" value="ECO:0007669"/>
    <property type="project" value="TreeGrafter"/>
</dbReference>
<keyword evidence="4 6" id="KW-0863">Zinc-finger</keyword>
<dbReference type="Proteomes" id="UP000001640">
    <property type="component" value="Chromosome 10"/>
</dbReference>
<keyword evidence="10" id="KW-1185">Reference proteome</keyword>
<dbReference type="OrthoDB" id="302966at2759"/>
<evidence type="ECO:0000256" key="6">
    <source>
        <dbReference type="PROSITE-ProRule" id="PRU00175"/>
    </source>
</evidence>
<dbReference type="GO" id="GO:0006513">
    <property type="term" value="P:protein monoubiquitination"/>
    <property type="evidence" value="ECO:0007669"/>
    <property type="project" value="EnsemblFungi"/>
</dbReference>
<feature type="region of interest" description="Disordered" evidence="7">
    <location>
        <begin position="110"/>
        <end position="130"/>
    </location>
</feature>
<evidence type="ECO:0000256" key="7">
    <source>
        <dbReference type="SAM" id="MobiDB-lite"/>
    </source>
</evidence>
<reference key="2">
    <citation type="submission" date="2011-08" db="EMBL/GenBank/DDBJ databases">
        <title>Genome sequence of Naumovozyma castellii.</title>
        <authorList>
            <person name="Gordon J.L."/>
            <person name="Armisen D."/>
            <person name="Proux-Wera E."/>
            <person name="OhEigeartaigh S.S."/>
            <person name="Byrne K.P."/>
            <person name="Wolfe K.H."/>
        </authorList>
    </citation>
    <scope>NUCLEOTIDE SEQUENCE</scope>
    <source>
        <strain>Type strain:CBS 4309</strain>
    </source>
</reference>
<dbReference type="Gene3D" id="3.30.40.10">
    <property type="entry name" value="Zinc/RING finger domain, C3HC4 (zinc finger)"/>
    <property type="match status" value="1"/>
</dbReference>
<organism evidence="9 10">
    <name type="scientific">Naumovozyma castellii</name>
    <name type="common">Yeast</name>
    <name type="synonym">Saccharomyces castellii</name>
    <dbReference type="NCBI Taxonomy" id="27288"/>
    <lineage>
        <taxon>Eukaryota</taxon>
        <taxon>Fungi</taxon>
        <taxon>Dikarya</taxon>
        <taxon>Ascomycota</taxon>
        <taxon>Saccharomycotina</taxon>
        <taxon>Saccharomycetes</taxon>
        <taxon>Saccharomycetales</taxon>
        <taxon>Saccharomycetaceae</taxon>
        <taxon>Naumovozyma</taxon>
    </lineage>
</organism>
<keyword evidence="2" id="KW-0963">Cytoplasm</keyword>
<dbReference type="eggNOG" id="KOG2164">
    <property type="taxonomic scope" value="Eukaryota"/>
</dbReference>
<dbReference type="OMA" id="PRWKKCP"/>
<dbReference type="AlphaFoldDB" id="G0VKX6"/>
<dbReference type="GO" id="GO:0022626">
    <property type="term" value="C:cytosolic ribosome"/>
    <property type="evidence" value="ECO:0007669"/>
    <property type="project" value="EnsemblFungi"/>
</dbReference>
<dbReference type="RefSeq" id="XP_003678502.1">
    <property type="nucleotide sequence ID" value="XM_003678454.1"/>
</dbReference>
<dbReference type="PROSITE" id="PS50089">
    <property type="entry name" value="ZF_RING_2"/>
    <property type="match status" value="1"/>
</dbReference>
<evidence type="ECO:0000313" key="9">
    <source>
        <dbReference type="EMBL" id="CCC72164.1"/>
    </source>
</evidence>
<feature type="domain" description="RING-type" evidence="8">
    <location>
        <begin position="177"/>
        <end position="231"/>
    </location>
</feature>
<gene>
    <name evidence="9" type="primary">NCAS0J01850</name>
    <name evidence="9" type="ordered locus">NCAS_0J01850</name>
</gene>
<reference evidence="9 10" key="1">
    <citation type="journal article" date="2011" name="Proc. Natl. Acad. Sci. U.S.A.">
        <title>Evolutionary erosion of yeast sex chromosomes by mating-type switching accidents.</title>
        <authorList>
            <person name="Gordon J.L."/>
            <person name="Armisen D."/>
            <person name="Proux-Wera E."/>
            <person name="Oheigeartaigh S.S."/>
            <person name="Byrne K.P."/>
            <person name="Wolfe K.H."/>
        </authorList>
    </citation>
    <scope>NUCLEOTIDE SEQUENCE [LARGE SCALE GENOMIC DNA]</scope>
    <source>
        <strain evidence="10">ATCC 76901 / BCRC 22586 / CBS 4309 / NBRC 1992 / NRRL Y-12630</strain>
    </source>
</reference>
<evidence type="ECO:0000313" key="10">
    <source>
        <dbReference type="Proteomes" id="UP000001640"/>
    </source>
</evidence>
<dbReference type="InParanoid" id="G0VKX6"/>
<dbReference type="PANTHER" id="PTHR12983:SF9">
    <property type="entry name" value="E3 UBIQUITIN-PROTEIN LIGASE RNF10"/>
    <property type="match status" value="1"/>
</dbReference>
<proteinExistence type="predicted"/>
<evidence type="ECO:0000256" key="4">
    <source>
        <dbReference type="ARBA" id="ARBA00022771"/>
    </source>
</evidence>
<sequence>MSNDNNPTKSGPEKESLDSSRKGSNRKTGSKKRGDSKTRGRSNNAVQRGRLNRPNAYQRQKNDVGMPPDLDLSIQEEITGGNFKLRGRKTQVSINHLLEFQLPEIERQREHISNKKASSRHSNSDQHAHLHGDSFINANYKLFVNDRADYREQSNDPNKLVPEEKIIRVVVPKGQNCPICLSEEPIAPRMITCGHIFCMSCLINFFSIEETIKNPETGYVKKKKYKECPLCGSIVRRERVKAVLFEDASIYKSHDKKPTPGSLTTLQLMCKPHGSVLALPVQLKLDPLQVGDFPPLTCKELEPYARIMKCDKEQSVRFFQEDAEAIETQNEIDKALYGGNNKYVKEALAEIDTQIATILSEEDYEDTTSMIKSMERLNIDLPSKYDDSTAYFFYQTFFQSSTKFFLSPMDVKILLTTFHNYSAFPETLHAMVENVYYGTIVTESFINRYKYIGHLPIGTEVALIDIDWRSVPSIPKEVYDQFAVELRQRRRKFNMKKQKEDKQKKIYEKMLEKEQAEFYRRENSNFPYQDDFEIVNSYNSIRSSPVVLDSLGPSETNLNEDETSNVSKKKSYKEKTIWGTSISVTPNDKIIKENQEFEEMLLKRMQQEDASSDTSRDEKTQGGSRNGKKGKKKGKIMLFSNNNHQFK</sequence>
<dbReference type="GO" id="GO:0061630">
    <property type="term" value="F:ubiquitin protein ligase activity"/>
    <property type="evidence" value="ECO:0007669"/>
    <property type="project" value="EnsemblFungi"/>
</dbReference>
<feature type="compositionally biased region" description="Basic residues" evidence="7">
    <location>
        <begin position="626"/>
        <end position="635"/>
    </location>
</feature>
<comment type="subcellular location">
    <subcellularLocation>
        <location evidence="1">Cytoplasm</location>
    </subcellularLocation>
</comment>
<dbReference type="GO" id="GO:0045944">
    <property type="term" value="P:positive regulation of transcription by RNA polymerase II"/>
    <property type="evidence" value="ECO:0007669"/>
    <property type="project" value="TreeGrafter"/>
</dbReference>
<dbReference type="InterPro" id="IPR039739">
    <property type="entry name" value="MAG2/RNF10"/>
</dbReference>
<dbReference type="GeneID" id="96905861"/>
<dbReference type="InterPro" id="IPR013083">
    <property type="entry name" value="Znf_RING/FYVE/PHD"/>
</dbReference>
<dbReference type="HOGENOM" id="CLU_011811_0_0_1"/>
<dbReference type="FunCoup" id="G0VKX6">
    <property type="interactions" value="619"/>
</dbReference>
<feature type="region of interest" description="Disordered" evidence="7">
    <location>
        <begin position="1"/>
        <end position="69"/>
    </location>
</feature>
<dbReference type="SUPFAM" id="SSF57850">
    <property type="entry name" value="RING/U-box"/>
    <property type="match status" value="1"/>
</dbReference>
<dbReference type="GO" id="GO:0008270">
    <property type="term" value="F:zinc ion binding"/>
    <property type="evidence" value="ECO:0007669"/>
    <property type="project" value="UniProtKB-KW"/>
</dbReference>
<dbReference type="EMBL" id="HE576761">
    <property type="protein sequence ID" value="CCC72164.1"/>
    <property type="molecule type" value="Genomic_DNA"/>
</dbReference>
<keyword evidence="3" id="KW-0479">Metal-binding</keyword>
<evidence type="ECO:0000256" key="2">
    <source>
        <dbReference type="ARBA" id="ARBA00022490"/>
    </source>
</evidence>
<dbReference type="Pfam" id="PF13445">
    <property type="entry name" value="zf-RING_UBOX"/>
    <property type="match status" value="1"/>
</dbReference>
<dbReference type="InterPro" id="IPR027370">
    <property type="entry name" value="Znf-RING_euk"/>
</dbReference>
<dbReference type="SMART" id="SM00184">
    <property type="entry name" value="RING"/>
    <property type="match status" value="1"/>
</dbReference>
<accession>G0VKX6</accession>
<dbReference type="PROSITE" id="PS00518">
    <property type="entry name" value="ZF_RING_1"/>
    <property type="match status" value="1"/>
</dbReference>
<dbReference type="InterPro" id="IPR017907">
    <property type="entry name" value="Znf_RING_CS"/>
</dbReference>
<keyword evidence="5" id="KW-0862">Zinc</keyword>
<dbReference type="PANTHER" id="PTHR12983">
    <property type="entry name" value="RING FINGER 10 FAMILY MEMBER"/>
    <property type="match status" value="1"/>
</dbReference>
<evidence type="ECO:0000256" key="5">
    <source>
        <dbReference type="ARBA" id="ARBA00022833"/>
    </source>
</evidence>
<feature type="region of interest" description="Disordered" evidence="7">
    <location>
        <begin position="603"/>
        <end position="647"/>
    </location>
</feature>
<dbReference type="InterPro" id="IPR001841">
    <property type="entry name" value="Znf_RING"/>
</dbReference>
<dbReference type="KEGG" id="ncs:NCAS_0J01850"/>
<name>G0VKX6_NAUCA</name>
<protein>
    <recommendedName>
        <fullName evidence="8">RING-type domain-containing protein</fullName>
    </recommendedName>
</protein>
<evidence type="ECO:0000259" key="8">
    <source>
        <dbReference type="PROSITE" id="PS50089"/>
    </source>
</evidence>
<evidence type="ECO:0000256" key="1">
    <source>
        <dbReference type="ARBA" id="ARBA00004496"/>
    </source>
</evidence>
<evidence type="ECO:0000256" key="3">
    <source>
        <dbReference type="ARBA" id="ARBA00022723"/>
    </source>
</evidence>
<dbReference type="STRING" id="1064592.G0VKX6"/>
<dbReference type="FunFam" id="3.30.40.10:FF:000595">
    <property type="entry name" value="MAG2p Cytoplasmic protein"/>
    <property type="match status" value="1"/>
</dbReference>
<dbReference type="GO" id="GO:0070651">
    <property type="term" value="P:nonfunctional rRNA decay"/>
    <property type="evidence" value="ECO:0007669"/>
    <property type="project" value="EnsemblFungi"/>
</dbReference>